<evidence type="ECO:0000256" key="1">
    <source>
        <dbReference type="SAM" id="MobiDB-lite"/>
    </source>
</evidence>
<gene>
    <name evidence="2" type="ORF">AYBTSS11_LOCUS22903</name>
</gene>
<name>A0AA86SU27_9FABA</name>
<feature type="compositionally biased region" description="Basic and acidic residues" evidence="1">
    <location>
        <begin position="16"/>
        <end position="34"/>
    </location>
</feature>
<evidence type="ECO:0000313" key="3">
    <source>
        <dbReference type="Proteomes" id="UP001189624"/>
    </source>
</evidence>
<sequence length="90" mass="10292">MESGGIHESAIDLQEESDKLSESFARRGSSENELKVRRHKVAVLRWPPLARGMRRCLLFGSGWTYHQRPYPMSGAFGRAETFVDVLDHVF</sequence>
<accession>A0AA86SU27</accession>
<reference evidence="2" key="1">
    <citation type="submission" date="2023-10" db="EMBL/GenBank/DDBJ databases">
        <authorList>
            <person name="Domelevo Entfellner J.-B."/>
        </authorList>
    </citation>
    <scope>NUCLEOTIDE SEQUENCE</scope>
</reference>
<dbReference type="Gramene" id="rna-AYBTSS11_LOCUS22903">
    <property type="protein sequence ID" value="CAJ1970909.1"/>
    <property type="gene ID" value="gene-AYBTSS11_LOCUS22903"/>
</dbReference>
<dbReference type="AlphaFoldDB" id="A0AA86SU27"/>
<evidence type="ECO:0000313" key="2">
    <source>
        <dbReference type="EMBL" id="CAJ1970909.1"/>
    </source>
</evidence>
<organism evidence="2 3">
    <name type="scientific">Sphenostylis stenocarpa</name>
    <dbReference type="NCBI Taxonomy" id="92480"/>
    <lineage>
        <taxon>Eukaryota</taxon>
        <taxon>Viridiplantae</taxon>
        <taxon>Streptophyta</taxon>
        <taxon>Embryophyta</taxon>
        <taxon>Tracheophyta</taxon>
        <taxon>Spermatophyta</taxon>
        <taxon>Magnoliopsida</taxon>
        <taxon>eudicotyledons</taxon>
        <taxon>Gunneridae</taxon>
        <taxon>Pentapetalae</taxon>
        <taxon>rosids</taxon>
        <taxon>fabids</taxon>
        <taxon>Fabales</taxon>
        <taxon>Fabaceae</taxon>
        <taxon>Papilionoideae</taxon>
        <taxon>50 kb inversion clade</taxon>
        <taxon>NPAAA clade</taxon>
        <taxon>indigoferoid/millettioid clade</taxon>
        <taxon>Phaseoleae</taxon>
        <taxon>Sphenostylis</taxon>
    </lineage>
</organism>
<protein>
    <submittedName>
        <fullName evidence="2">Uncharacterized protein</fullName>
    </submittedName>
</protein>
<dbReference type="Proteomes" id="UP001189624">
    <property type="component" value="Chromosome 8"/>
</dbReference>
<keyword evidence="3" id="KW-1185">Reference proteome</keyword>
<proteinExistence type="predicted"/>
<feature type="region of interest" description="Disordered" evidence="1">
    <location>
        <begin position="1"/>
        <end position="34"/>
    </location>
</feature>
<dbReference type="EMBL" id="OY731405">
    <property type="protein sequence ID" value="CAJ1970909.1"/>
    <property type="molecule type" value="Genomic_DNA"/>
</dbReference>